<protein>
    <recommendedName>
        <fullName evidence="4">Granulins domain-containing protein</fullName>
    </recommendedName>
</protein>
<feature type="signal peptide" evidence="1">
    <location>
        <begin position="1"/>
        <end position="20"/>
    </location>
</feature>
<dbReference type="InParanoid" id="A0A3N4LXL0"/>
<evidence type="ECO:0000313" key="3">
    <source>
        <dbReference type="Proteomes" id="UP000267821"/>
    </source>
</evidence>
<evidence type="ECO:0008006" key="4">
    <source>
        <dbReference type="Google" id="ProtNLM"/>
    </source>
</evidence>
<name>A0A3N4LXL0_9PEZI</name>
<dbReference type="Proteomes" id="UP000267821">
    <property type="component" value="Unassembled WGS sequence"/>
</dbReference>
<feature type="chain" id="PRO_5018212307" description="Granulins domain-containing protein" evidence="1">
    <location>
        <begin position="21"/>
        <end position="106"/>
    </location>
</feature>
<accession>A0A3N4LXL0</accession>
<dbReference type="EMBL" id="ML121531">
    <property type="protein sequence ID" value="RPB27530.1"/>
    <property type="molecule type" value="Genomic_DNA"/>
</dbReference>
<gene>
    <name evidence="2" type="ORF">L211DRAFT_846312</name>
</gene>
<keyword evidence="3" id="KW-1185">Reference proteome</keyword>
<evidence type="ECO:0000256" key="1">
    <source>
        <dbReference type="SAM" id="SignalP"/>
    </source>
</evidence>
<organism evidence="2 3">
    <name type="scientific">Terfezia boudieri ATCC MYA-4762</name>
    <dbReference type="NCBI Taxonomy" id="1051890"/>
    <lineage>
        <taxon>Eukaryota</taxon>
        <taxon>Fungi</taxon>
        <taxon>Dikarya</taxon>
        <taxon>Ascomycota</taxon>
        <taxon>Pezizomycotina</taxon>
        <taxon>Pezizomycetes</taxon>
        <taxon>Pezizales</taxon>
        <taxon>Pezizaceae</taxon>
        <taxon>Terfezia</taxon>
    </lineage>
</organism>
<sequence>MLSSNISALCTLLIAAFVAALPPPAASETARAPSLPALDEEALALHRFKEEKKNLDSGVTLGADQCNRDGYGCVYPYSLCCMAVRPPTCCPWYARYCSMDGKQCYW</sequence>
<dbReference type="AlphaFoldDB" id="A0A3N4LXL0"/>
<keyword evidence="1" id="KW-0732">Signal</keyword>
<dbReference type="OrthoDB" id="10300329at2759"/>
<reference evidence="2 3" key="1">
    <citation type="journal article" date="2018" name="Nat. Ecol. Evol.">
        <title>Pezizomycetes genomes reveal the molecular basis of ectomycorrhizal truffle lifestyle.</title>
        <authorList>
            <person name="Murat C."/>
            <person name="Payen T."/>
            <person name="Noel B."/>
            <person name="Kuo A."/>
            <person name="Morin E."/>
            <person name="Chen J."/>
            <person name="Kohler A."/>
            <person name="Krizsan K."/>
            <person name="Balestrini R."/>
            <person name="Da Silva C."/>
            <person name="Montanini B."/>
            <person name="Hainaut M."/>
            <person name="Levati E."/>
            <person name="Barry K.W."/>
            <person name="Belfiori B."/>
            <person name="Cichocki N."/>
            <person name="Clum A."/>
            <person name="Dockter R.B."/>
            <person name="Fauchery L."/>
            <person name="Guy J."/>
            <person name="Iotti M."/>
            <person name="Le Tacon F."/>
            <person name="Lindquist E.A."/>
            <person name="Lipzen A."/>
            <person name="Malagnac F."/>
            <person name="Mello A."/>
            <person name="Molinier V."/>
            <person name="Miyauchi S."/>
            <person name="Poulain J."/>
            <person name="Riccioni C."/>
            <person name="Rubini A."/>
            <person name="Sitrit Y."/>
            <person name="Splivallo R."/>
            <person name="Traeger S."/>
            <person name="Wang M."/>
            <person name="Zifcakova L."/>
            <person name="Wipf D."/>
            <person name="Zambonelli A."/>
            <person name="Paolocci F."/>
            <person name="Nowrousian M."/>
            <person name="Ottonello S."/>
            <person name="Baldrian P."/>
            <person name="Spatafora J.W."/>
            <person name="Henrissat B."/>
            <person name="Nagy L.G."/>
            <person name="Aury J.M."/>
            <person name="Wincker P."/>
            <person name="Grigoriev I.V."/>
            <person name="Bonfante P."/>
            <person name="Martin F.M."/>
        </authorList>
    </citation>
    <scope>NUCLEOTIDE SEQUENCE [LARGE SCALE GENOMIC DNA]</scope>
    <source>
        <strain evidence="2 3">ATCC MYA-4762</strain>
    </source>
</reference>
<evidence type="ECO:0000313" key="2">
    <source>
        <dbReference type="EMBL" id="RPB27530.1"/>
    </source>
</evidence>
<proteinExistence type="predicted"/>